<accession>H9UFA9</accession>
<dbReference type="Gene3D" id="3.40.50.2000">
    <property type="entry name" value="Glycogen Phosphorylase B"/>
    <property type="match status" value="2"/>
</dbReference>
<dbReference type="EMBL" id="CP003282">
    <property type="protein sequence ID" value="AFG36202.1"/>
    <property type="molecule type" value="Genomic_DNA"/>
</dbReference>
<proteinExistence type="predicted"/>
<evidence type="ECO:0000313" key="3">
    <source>
        <dbReference type="EMBL" id="AFG36202.1"/>
    </source>
</evidence>
<dbReference type="InterPro" id="IPR050194">
    <property type="entry name" value="Glycosyltransferase_grp1"/>
</dbReference>
<reference evidence="4" key="1">
    <citation type="journal article" date="2013" name="Stand. Genomic Sci.">
        <title>Complete genome sequence of the halophilic bacterium Spirochaeta africana type strain (Z-7692(T)) from the alkaline Lake Magadi in the East African Rift.</title>
        <authorList>
            <person name="Liolos K."/>
            <person name="Abt B."/>
            <person name="Scheuner C."/>
            <person name="Teshima H."/>
            <person name="Held B."/>
            <person name="Lapidus A."/>
            <person name="Nolan M."/>
            <person name="Lucas S."/>
            <person name="Deshpande S."/>
            <person name="Cheng J.F."/>
            <person name="Tapia R."/>
            <person name="Goodwin L.A."/>
            <person name="Pitluck S."/>
            <person name="Pagani I."/>
            <person name="Ivanova N."/>
            <person name="Mavromatis K."/>
            <person name="Mikhailova N."/>
            <person name="Huntemann M."/>
            <person name="Pati A."/>
            <person name="Chen A."/>
            <person name="Palaniappan K."/>
            <person name="Land M."/>
            <person name="Rohde M."/>
            <person name="Tindall B.J."/>
            <person name="Detter J.C."/>
            <person name="Goker M."/>
            <person name="Bristow J."/>
            <person name="Eisen J.A."/>
            <person name="Markowitz V."/>
            <person name="Hugenholtz P."/>
            <person name="Woyke T."/>
            <person name="Klenk H.P."/>
            <person name="Kyrpides N.C."/>
        </authorList>
    </citation>
    <scope>NUCLEOTIDE SEQUENCE</scope>
    <source>
        <strain evidence="4">ATCC 700263 / DSM 8902 / Z-7692</strain>
    </source>
</reference>
<dbReference type="InterPro" id="IPR001296">
    <property type="entry name" value="Glyco_trans_1"/>
</dbReference>
<dbReference type="HOGENOM" id="CLU_009583_2_0_12"/>
<name>H9UFA9_SPIAZ</name>
<dbReference type="eggNOG" id="COG0438">
    <property type="taxonomic scope" value="Bacteria"/>
</dbReference>
<sequence>MRIVFSTDTYWPRVNGVAVSVEVFRRELNALGHEVLILAPEYPENIEHEPESADIVRLPSRSLFFSSEDRLIDVSKAQKAATEALRNFKPDILHAHTEFNGLEILLDYRRKHKVPLVMTSHTYWERYIKVYLPFLPAIAARRAAIAVTRLRFRKANQIIAPSQSMKAVLQSYKIRKPITIIPTGISADDFSGIDRSLLRARVAWLQGRPAGTRVLTFIGRLSQEKNPSFLLPVLEQVRKTLPDTILLYVGDGPGRADLERQAAVRGLQDQVVFLGYLPRTRLREVYGTTDVFTFPSKTETQGLVTIEAMICGTPVVAIGEMGTREIMNGDNGGFMVPDDQQQFTSRVLQLLNDDRLWQAKSAEARLYAGNYTSAALTDRLVTVYQGLPKRR</sequence>
<dbReference type="KEGG" id="sfc:Spiaf_0093"/>
<dbReference type="Pfam" id="PF00534">
    <property type="entry name" value="Glycos_transf_1"/>
    <property type="match status" value="1"/>
</dbReference>
<evidence type="ECO:0000313" key="4">
    <source>
        <dbReference type="Proteomes" id="UP000007383"/>
    </source>
</evidence>
<dbReference type="AlphaFoldDB" id="H9UFA9"/>
<dbReference type="RefSeq" id="WP_014454200.1">
    <property type="nucleotide sequence ID" value="NC_017098.1"/>
</dbReference>
<dbReference type="OrthoDB" id="9802525at2"/>
<protein>
    <submittedName>
        <fullName evidence="3">Glycosyltransferase</fullName>
    </submittedName>
</protein>
<dbReference type="PANTHER" id="PTHR45947:SF3">
    <property type="entry name" value="SULFOQUINOVOSYL TRANSFERASE SQD2"/>
    <property type="match status" value="1"/>
</dbReference>
<dbReference type="STRING" id="889378.Spiaf_0093"/>
<keyword evidence="3" id="KW-0808">Transferase</keyword>
<dbReference type="PANTHER" id="PTHR45947">
    <property type="entry name" value="SULFOQUINOVOSYL TRANSFERASE SQD2"/>
    <property type="match status" value="1"/>
</dbReference>
<evidence type="ECO:0000259" key="1">
    <source>
        <dbReference type="Pfam" id="PF00534"/>
    </source>
</evidence>
<keyword evidence="4" id="KW-1185">Reference proteome</keyword>
<dbReference type="GO" id="GO:0016757">
    <property type="term" value="F:glycosyltransferase activity"/>
    <property type="evidence" value="ECO:0007669"/>
    <property type="project" value="InterPro"/>
</dbReference>
<dbReference type="InterPro" id="IPR028098">
    <property type="entry name" value="Glyco_trans_4-like_N"/>
</dbReference>
<dbReference type="PATRIC" id="fig|889378.3.peg.96"/>
<organism evidence="3 4">
    <name type="scientific">Spirochaeta africana (strain ATCC 700263 / DSM 8902 / Z-7692)</name>
    <dbReference type="NCBI Taxonomy" id="889378"/>
    <lineage>
        <taxon>Bacteria</taxon>
        <taxon>Pseudomonadati</taxon>
        <taxon>Spirochaetota</taxon>
        <taxon>Spirochaetia</taxon>
        <taxon>Spirochaetales</taxon>
        <taxon>Spirochaetaceae</taxon>
        <taxon>Spirochaeta</taxon>
    </lineage>
</organism>
<feature type="domain" description="Glycosyl transferase family 1" evidence="1">
    <location>
        <begin position="208"/>
        <end position="356"/>
    </location>
</feature>
<dbReference type="Pfam" id="PF13439">
    <property type="entry name" value="Glyco_transf_4"/>
    <property type="match status" value="1"/>
</dbReference>
<feature type="domain" description="Glycosyltransferase subfamily 4-like N-terminal" evidence="2">
    <location>
        <begin position="14"/>
        <end position="188"/>
    </location>
</feature>
<gene>
    <name evidence="3" type="ordered locus">Spiaf_0093</name>
</gene>
<evidence type="ECO:0000259" key="2">
    <source>
        <dbReference type="Pfam" id="PF13439"/>
    </source>
</evidence>
<dbReference type="Proteomes" id="UP000007383">
    <property type="component" value="Chromosome"/>
</dbReference>
<dbReference type="SUPFAM" id="SSF53756">
    <property type="entry name" value="UDP-Glycosyltransferase/glycogen phosphorylase"/>
    <property type="match status" value="1"/>
</dbReference>